<accession>F4GHZ5</accession>
<dbReference type="GO" id="GO:0005524">
    <property type="term" value="F:ATP binding"/>
    <property type="evidence" value="ECO:0007669"/>
    <property type="project" value="UniProtKB-KW"/>
</dbReference>
<dbReference type="InterPro" id="IPR020845">
    <property type="entry name" value="AMP-binding_CS"/>
</dbReference>
<feature type="domain" description="AMP-dependent synthetase/ligase" evidence="4">
    <location>
        <begin position="39"/>
        <end position="442"/>
    </location>
</feature>
<dbReference type="SUPFAM" id="SSF56801">
    <property type="entry name" value="Acetyl-CoA synthetase-like"/>
    <property type="match status" value="1"/>
</dbReference>
<dbReference type="KEGG" id="scc:Spico_0884"/>
<dbReference type="PANTHER" id="PTHR43272">
    <property type="entry name" value="LONG-CHAIN-FATTY-ACID--COA LIGASE"/>
    <property type="match status" value="1"/>
</dbReference>
<dbReference type="GO" id="GO:0016020">
    <property type="term" value="C:membrane"/>
    <property type="evidence" value="ECO:0007669"/>
    <property type="project" value="TreeGrafter"/>
</dbReference>
<dbReference type="AlphaFoldDB" id="F4GHZ5"/>
<dbReference type="Gene3D" id="3.30.300.30">
    <property type="match status" value="1"/>
</dbReference>
<reference evidence="5 6" key="2">
    <citation type="journal article" date="2012" name="Stand. Genomic Sci.">
        <title>Complete genome sequence of the termite hindgut bacterium Spirochaeta coccoides type strain (SPN1(T)), reclassification in the genus Sphaerochaeta as Sphaerochaeta coccoides comb. nov. and emendations of the family Spirochaetaceae and the genus Sphaerochaeta.</title>
        <authorList>
            <person name="Abt B."/>
            <person name="Han C."/>
            <person name="Scheuner C."/>
            <person name="Lu M."/>
            <person name="Lapidus A."/>
            <person name="Nolan M."/>
            <person name="Lucas S."/>
            <person name="Hammon N."/>
            <person name="Deshpande S."/>
            <person name="Cheng J.F."/>
            <person name="Tapia R."/>
            <person name="Goodwin L.A."/>
            <person name="Pitluck S."/>
            <person name="Liolios K."/>
            <person name="Pagani I."/>
            <person name="Ivanova N."/>
            <person name="Mavromatis K."/>
            <person name="Mikhailova N."/>
            <person name="Huntemann M."/>
            <person name="Pati A."/>
            <person name="Chen A."/>
            <person name="Palaniappan K."/>
            <person name="Land M."/>
            <person name="Hauser L."/>
            <person name="Brambilla E.M."/>
            <person name="Rohde M."/>
            <person name="Spring S."/>
            <person name="Gronow S."/>
            <person name="Goker M."/>
            <person name="Woyke T."/>
            <person name="Bristow J."/>
            <person name="Eisen J.A."/>
            <person name="Markowitz V."/>
            <person name="Hugenholtz P."/>
            <person name="Kyrpides N.C."/>
            <person name="Klenk H.P."/>
            <person name="Detter J.C."/>
        </authorList>
    </citation>
    <scope>NUCLEOTIDE SEQUENCE [LARGE SCALE GENOMIC DNA]</scope>
    <source>
        <strain evidence="6">ATCC BAA-1237 / DSM 17374 / SPN1</strain>
    </source>
</reference>
<dbReference type="GO" id="GO:0004467">
    <property type="term" value="F:long-chain fatty acid-CoA ligase activity"/>
    <property type="evidence" value="ECO:0007669"/>
    <property type="project" value="UniProtKB-EC"/>
</dbReference>
<dbReference type="PROSITE" id="PS00455">
    <property type="entry name" value="AMP_BINDING"/>
    <property type="match status" value="1"/>
</dbReference>
<dbReference type="Pfam" id="PF00501">
    <property type="entry name" value="AMP-binding"/>
    <property type="match status" value="1"/>
</dbReference>
<evidence type="ECO:0000256" key="3">
    <source>
        <dbReference type="ARBA" id="ARBA00024484"/>
    </source>
</evidence>
<keyword evidence="6" id="KW-1185">Reference proteome</keyword>
<dbReference type="eggNOG" id="COG1022">
    <property type="taxonomic scope" value="Bacteria"/>
</dbReference>
<sequence>MEQINWQVEVASVSHGYDGERLKKKTVPEFTMKALVDTIAKKYKGRLALTTYRQNDGVTYDALRVHVRSVSAQLLAAGIHPGDRIAILSESNTGWMRMYLGITGIRAVAVPILPDFPAKDVEKILVHCEAKGIAVNARNVEKCLPWLHADASRFMIRLEDMFFIPPLVIPSIRKKDDFLAAPGRDIIRTKRDKAIEARIDEHIPLENDIASLIYTSGTTGTPKGVLLTHRNLIWNADVSTDIFIKLKAGMRILSILPLSHVYEFTPGQLLPLMCGMEIHYLGKTPAASILMPALKEIRPHVMFSVPLLIEKVYRSAVVPVLGKEGPIKKFIHNPLTRRLVYRLIGSKLMTTFGGHLKFFGIGGAPLDPVVEEFLHKAGFPYAIGYGLTETSPLIAGCGPAQHVLNHIGRIVPHLDVRLDDKNPETGVGEIHVKGPGVMVGYYKNPELNAEAFTEDGYFRTGDLGVLNAKGKLGIRGRLKTMILGSGGENIYPESIESLINGQNFVQESLVLPEGKGLIALIKLDMESYAKQMQMSLEDTQESIYKYLERLRDTVNKELGAYSRISSVALQDEPFERTPTQKIKRYLYNALGRITKKPETAET</sequence>
<name>F4GHZ5_PARC1</name>
<comment type="catalytic activity">
    <reaction evidence="3">
        <text>a long-chain fatty acid + ATP + CoA = a long-chain fatty acyl-CoA + AMP + diphosphate</text>
        <dbReference type="Rhea" id="RHEA:15421"/>
        <dbReference type="ChEBI" id="CHEBI:30616"/>
        <dbReference type="ChEBI" id="CHEBI:33019"/>
        <dbReference type="ChEBI" id="CHEBI:57287"/>
        <dbReference type="ChEBI" id="CHEBI:57560"/>
        <dbReference type="ChEBI" id="CHEBI:83139"/>
        <dbReference type="ChEBI" id="CHEBI:456215"/>
        <dbReference type="EC" id="6.2.1.3"/>
    </reaction>
    <physiologicalReaction direction="left-to-right" evidence="3">
        <dbReference type="Rhea" id="RHEA:15422"/>
    </physiologicalReaction>
</comment>
<keyword evidence="1" id="KW-0547">Nucleotide-binding</keyword>
<dbReference type="InterPro" id="IPR000873">
    <property type="entry name" value="AMP-dep_synth/lig_dom"/>
</dbReference>
<evidence type="ECO:0000256" key="1">
    <source>
        <dbReference type="ARBA" id="ARBA00022741"/>
    </source>
</evidence>
<protein>
    <submittedName>
        <fullName evidence="5">Long-chain-fatty-acid--CoA ligase</fullName>
        <ecNumber evidence="5">6.2.1.3</ecNumber>
    </submittedName>
</protein>
<proteinExistence type="predicted"/>
<dbReference type="Proteomes" id="UP000007939">
    <property type="component" value="Chromosome"/>
</dbReference>
<dbReference type="RefSeq" id="WP_013739504.1">
    <property type="nucleotide sequence ID" value="NC_015436.1"/>
</dbReference>
<evidence type="ECO:0000313" key="5">
    <source>
        <dbReference type="EMBL" id="AEC02108.1"/>
    </source>
</evidence>
<dbReference type="HOGENOM" id="CLU_000022_59_9_12"/>
<evidence type="ECO:0000259" key="4">
    <source>
        <dbReference type="Pfam" id="PF00501"/>
    </source>
</evidence>
<keyword evidence="5" id="KW-0436">Ligase</keyword>
<organism evidence="5 6">
    <name type="scientific">Parasphaerochaeta coccoides (strain ATCC BAA-1237 / DSM 17374 / SPN1)</name>
    <name type="common">Sphaerochaeta coccoides</name>
    <dbReference type="NCBI Taxonomy" id="760011"/>
    <lineage>
        <taxon>Bacteria</taxon>
        <taxon>Pseudomonadati</taxon>
        <taxon>Spirochaetota</taxon>
        <taxon>Spirochaetia</taxon>
        <taxon>Spirochaetales</taxon>
        <taxon>Sphaerochaetaceae</taxon>
        <taxon>Parasphaerochaeta</taxon>
    </lineage>
</organism>
<dbReference type="InterPro" id="IPR042099">
    <property type="entry name" value="ANL_N_sf"/>
</dbReference>
<dbReference type="PANTHER" id="PTHR43272:SF33">
    <property type="entry name" value="AMP-BINDING DOMAIN-CONTAINING PROTEIN-RELATED"/>
    <property type="match status" value="1"/>
</dbReference>
<reference evidence="6" key="1">
    <citation type="submission" date="2011-04" db="EMBL/GenBank/DDBJ databases">
        <title>The complete genome of Spirochaeta coccoides DSM 17374.</title>
        <authorList>
            <person name="Lucas S."/>
            <person name="Copeland A."/>
            <person name="Lapidus A."/>
            <person name="Bruce D."/>
            <person name="Goodwin L."/>
            <person name="Pitluck S."/>
            <person name="Peters L."/>
            <person name="Kyrpides N."/>
            <person name="Mavromatis K."/>
            <person name="Pagani I."/>
            <person name="Ivanova N."/>
            <person name="Ovchinnikova G."/>
            <person name="Lu M."/>
            <person name="Detter J.C."/>
            <person name="Tapia R."/>
            <person name="Han C."/>
            <person name="Land M."/>
            <person name="Hauser L."/>
            <person name="Markowitz V."/>
            <person name="Cheng J.-F."/>
            <person name="Hugenholtz P."/>
            <person name="Woyke T."/>
            <person name="Wu D."/>
            <person name="Spring S."/>
            <person name="Schroeder M."/>
            <person name="Brambilla E."/>
            <person name="Klenk H.-P."/>
            <person name="Eisen J.A."/>
        </authorList>
    </citation>
    <scope>NUCLEOTIDE SEQUENCE [LARGE SCALE GENOMIC DNA]</scope>
    <source>
        <strain evidence="6">ATCC BAA-1237 / DSM 17374 / SPN1</strain>
    </source>
</reference>
<dbReference type="STRING" id="760011.Spico_0884"/>
<dbReference type="InterPro" id="IPR045851">
    <property type="entry name" value="AMP-bd_C_sf"/>
</dbReference>
<gene>
    <name evidence="5" type="ordered locus">Spico_0884</name>
</gene>
<evidence type="ECO:0000313" key="6">
    <source>
        <dbReference type="Proteomes" id="UP000007939"/>
    </source>
</evidence>
<dbReference type="EMBL" id="CP002659">
    <property type="protein sequence ID" value="AEC02108.1"/>
    <property type="molecule type" value="Genomic_DNA"/>
</dbReference>
<dbReference type="EC" id="6.2.1.3" evidence="5"/>
<dbReference type="Gene3D" id="3.40.50.12780">
    <property type="entry name" value="N-terminal domain of ligase-like"/>
    <property type="match status" value="1"/>
</dbReference>
<evidence type="ECO:0000256" key="2">
    <source>
        <dbReference type="ARBA" id="ARBA00022840"/>
    </source>
</evidence>
<keyword evidence="2" id="KW-0067">ATP-binding</keyword>